<dbReference type="EMBL" id="LLXJ01005990">
    <property type="protein sequence ID" value="PKB94482.1"/>
    <property type="molecule type" value="Genomic_DNA"/>
</dbReference>
<dbReference type="Proteomes" id="UP000232722">
    <property type="component" value="Unassembled WGS sequence"/>
</dbReference>
<feature type="non-terminal residue" evidence="2">
    <location>
        <position position="1"/>
    </location>
</feature>
<protein>
    <submittedName>
        <fullName evidence="2">Kinase-like protein</fullName>
    </submittedName>
</protein>
<feature type="domain" description="Protein kinase" evidence="1">
    <location>
        <begin position="1"/>
        <end position="96"/>
    </location>
</feature>
<dbReference type="InterPro" id="IPR001245">
    <property type="entry name" value="Ser-Thr/Tyr_kinase_cat_dom"/>
</dbReference>
<dbReference type="SUPFAM" id="SSF56112">
    <property type="entry name" value="Protein kinase-like (PK-like)"/>
    <property type="match status" value="1"/>
</dbReference>
<dbReference type="PROSITE" id="PS50011">
    <property type="entry name" value="PROTEIN_KINASE_DOM"/>
    <property type="match status" value="1"/>
</dbReference>
<dbReference type="AlphaFoldDB" id="A0A2I1EI21"/>
<feature type="non-terminal residue" evidence="2">
    <location>
        <position position="96"/>
    </location>
</feature>
<evidence type="ECO:0000313" key="3">
    <source>
        <dbReference type="Proteomes" id="UP000232722"/>
    </source>
</evidence>
<evidence type="ECO:0000259" key="1">
    <source>
        <dbReference type="PROSITE" id="PS50011"/>
    </source>
</evidence>
<dbReference type="InterPro" id="IPR051681">
    <property type="entry name" value="Ser/Thr_Kinases-Pseudokinases"/>
</dbReference>
<dbReference type="InterPro" id="IPR011009">
    <property type="entry name" value="Kinase-like_dom_sf"/>
</dbReference>
<dbReference type="GO" id="GO:0004674">
    <property type="term" value="F:protein serine/threonine kinase activity"/>
    <property type="evidence" value="ECO:0007669"/>
    <property type="project" value="TreeGrafter"/>
</dbReference>
<accession>A0A2I1EI21</accession>
<dbReference type="InterPro" id="IPR000719">
    <property type="entry name" value="Prot_kinase_dom"/>
</dbReference>
<dbReference type="PROSITE" id="PS00109">
    <property type="entry name" value="PROTEIN_KINASE_TYR"/>
    <property type="match status" value="1"/>
</dbReference>
<proteinExistence type="predicted"/>
<keyword evidence="2" id="KW-0418">Kinase</keyword>
<name>A0A2I1EI21_9GLOM</name>
<dbReference type="GO" id="GO:0005524">
    <property type="term" value="F:ATP binding"/>
    <property type="evidence" value="ECO:0007669"/>
    <property type="project" value="InterPro"/>
</dbReference>
<keyword evidence="2" id="KW-0808">Transferase</keyword>
<organism evidence="2 3">
    <name type="scientific">Rhizophagus irregularis</name>
    <dbReference type="NCBI Taxonomy" id="588596"/>
    <lineage>
        <taxon>Eukaryota</taxon>
        <taxon>Fungi</taxon>
        <taxon>Fungi incertae sedis</taxon>
        <taxon>Mucoromycota</taxon>
        <taxon>Glomeromycotina</taxon>
        <taxon>Glomeromycetes</taxon>
        <taxon>Glomerales</taxon>
        <taxon>Glomeraceae</taxon>
        <taxon>Rhizophagus</taxon>
    </lineage>
</organism>
<reference evidence="2 3" key="1">
    <citation type="submission" date="2016-04" db="EMBL/GenBank/DDBJ databases">
        <title>Genome analyses suggest a sexual origin of heterokaryosis in a supposedly ancient asexual fungus.</title>
        <authorList>
            <person name="Ropars J."/>
            <person name="Sedzielewska K."/>
            <person name="Noel J."/>
            <person name="Charron P."/>
            <person name="Farinelli L."/>
            <person name="Marton T."/>
            <person name="Kruger M."/>
            <person name="Pelin A."/>
            <person name="Brachmann A."/>
            <person name="Corradi N."/>
        </authorList>
    </citation>
    <scope>NUCLEOTIDE SEQUENCE [LARGE SCALE GENOMIC DNA]</scope>
    <source>
        <strain evidence="2 3">A5</strain>
    </source>
</reference>
<dbReference type="PANTHER" id="PTHR44329">
    <property type="entry name" value="SERINE/THREONINE-PROTEIN KINASE TNNI3K-RELATED"/>
    <property type="match status" value="1"/>
</dbReference>
<gene>
    <name evidence="2" type="ORF">RhiirA5_257332</name>
</gene>
<dbReference type="Pfam" id="PF07714">
    <property type="entry name" value="PK_Tyr_Ser-Thr"/>
    <property type="match status" value="1"/>
</dbReference>
<dbReference type="InterPro" id="IPR008266">
    <property type="entry name" value="Tyr_kinase_AS"/>
</dbReference>
<dbReference type="OrthoDB" id="2314769at2759"/>
<dbReference type="Gene3D" id="1.10.510.10">
    <property type="entry name" value="Transferase(Phosphotransferase) domain 1"/>
    <property type="match status" value="1"/>
</dbReference>
<evidence type="ECO:0000313" key="2">
    <source>
        <dbReference type="EMBL" id="PKB94482.1"/>
    </source>
</evidence>
<reference evidence="2 3" key="2">
    <citation type="submission" date="2017-09" db="EMBL/GenBank/DDBJ databases">
        <title>Extensive intraspecific genome diversity in a model arbuscular mycorrhizal fungus.</title>
        <authorList>
            <person name="Chen E.C."/>
            <person name="Morin E."/>
            <person name="Beaudet D."/>
            <person name="Noel J."/>
            <person name="Ndikumana S."/>
            <person name="Charron P."/>
            <person name="St-Onge C."/>
            <person name="Giorgi J."/>
            <person name="Grigoriev I.V."/>
            <person name="Roux C."/>
            <person name="Martin F.M."/>
            <person name="Corradi N."/>
        </authorList>
    </citation>
    <scope>NUCLEOTIDE SEQUENCE [LARGE SCALE GENOMIC DNA]</scope>
    <source>
        <strain evidence="2 3">A5</strain>
    </source>
</reference>
<sequence>LVTEWAENGNLREYILDQYIDLKLKIRIAYDIAKGLNFLNSVKMVHRDIRSENIVITNHGIAKITNFKFSRRLDEATSNISVNKECVRYSAPEMLR</sequence>
<dbReference type="VEuPathDB" id="FungiDB:RhiirA1_318868"/>
<comment type="caution">
    <text evidence="2">The sequence shown here is derived from an EMBL/GenBank/DDBJ whole genome shotgun (WGS) entry which is preliminary data.</text>
</comment>